<comment type="similarity">
    <text evidence="7">Belongs to the drug/metabolite transporter (DMT) superfamily. Small multidrug resistance (SMR) (TC 2.A.7.1) family.</text>
</comment>
<dbReference type="Gene3D" id="1.10.3730.20">
    <property type="match status" value="1"/>
</dbReference>
<feature type="transmembrane region" description="Helical" evidence="8">
    <location>
        <begin position="61"/>
        <end position="82"/>
    </location>
</feature>
<keyword evidence="6 8" id="KW-0472">Membrane</keyword>
<dbReference type="EMBL" id="CYGZ01000009">
    <property type="protein sequence ID" value="CUA80423.1"/>
    <property type="molecule type" value="Genomic_DNA"/>
</dbReference>
<dbReference type="STRING" id="1325335.GCA_001418025_01735"/>
<evidence type="ECO:0000256" key="5">
    <source>
        <dbReference type="ARBA" id="ARBA00022989"/>
    </source>
</evidence>
<dbReference type="Proteomes" id="UP000182738">
    <property type="component" value="Unassembled WGS sequence"/>
</dbReference>
<keyword evidence="3" id="KW-1003">Cell membrane</keyword>
<keyword evidence="2" id="KW-0813">Transport</keyword>
<dbReference type="GO" id="GO:0022857">
    <property type="term" value="F:transmembrane transporter activity"/>
    <property type="evidence" value="ECO:0007669"/>
    <property type="project" value="InterPro"/>
</dbReference>
<dbReference type="PANTHER" id="PTHR30561:SF1">
    <property type="entry name" value="MULTIDRUG TRANSPORTER EMRE"/>
    <property type="match status" value="1"/>
</dbReference>
<dbReference type="OrthoDB" id="21828at2"/>
<evidence type="ECO:0000256" key="6">
    <source>
        <dbReference type="ARBA" id="ARBA00023136"/>
    </source>
</evidence>
<feature type="transmembrane region" description="Helical" evidence="8">
    <location>
        <begin position="7"/>
        <end position="27"/>
    </location>
</feature>
<organism evidence="9 10">
    <name type="scientific">Anoxybacillus suryakundensis</name>
    <dbReference type="NCBI Taxonomy" id="1325335"/>
    <lineage>
        <taxon>Bacteria</taxon>
        <taxon>Bacillati</taxon>
        <taxon>Bacillota</taxon>
        <taxon>Bacilli</taxon>
        <taxon>Bacillales</taxon>
        <taxon>Anoxybacillaceae</taxon>
        <taxon>Anoxybacillus</taxon>
    </lineage>
</organism>
<dbReference type="InterPro" id="IPR037185">
    <property type="entry name" value="EmrE-like"/>
</dbReference>
<evidence type="ECO:0000256" key="1">
    <source>
        <dbReference type="ARBA" id="ARBA00004651"/>
    </source>
</evidence>
<dbReference type="InterPro" id="IPR000390">
    <property type="entry name" value="Small_drug/metabolite_transptr"/>
</dbReference>
<keyword evidence="4 7" id="KW-0812">Transmembrane</keyword>
<gene>
    <name evidence="9" type="ORF">Ga0061060_109102</name>
</gene>
<evidence type="ECO:0000313" key="9">
    <source>
        <dbReference type="EMBL" id="CUA80423.1"/>
    </source>
</evidence>
<dbReference type="GO" id="GO:0005886">
    <property type="term" value="C:plasma membrane"/>
    <property type="evidence" value="ECO:0007669"/>
    <property type="project" value="UniProtKB-SubCell"/>
</dbReference>
<accession>A0A0K6GPE5</accession>
<reference evidence="10" key="1">
    <citation type="submission" date="2015-08" db="EMBL/GenBank/DDBJ databases">
        <authorList>
            <person name="Varghese N."/>
        </authorList>
    </citation>
    <scope>NUCLEOTIDE SEQUENCE [LARGE SCALE GENOMIC DNA]</scope>
    <source>
        <strain evidence="10">DSM 27374</strain>
    </source>
</reference>
<keyword evidence="10" id="KW-1185">Reference proteome</keyword>
<evidence type="ECO:0000256" key="4">
    <source>
        <dbReference type="ARBA" id="ARBA00022692"/>
    </source>
</evidence>
<name>A0A0K6GPE5_9BACL</name>
<dbReference type="FunFam" id="1.10.3730.20:FF:000001">
    <property type="entry name" value="Quaternary ammonium compound resistance transporter SugE"/>
    <property type="match status" value="1"/>
</dbReference>
<dbReference type="AlphaFoldDB" id="A0A0K6GPE5"/>
<keyword evidence="5 8" id="KW-1133">Transmembrane helix</keyword>
<comment type="subcellular location">
    <subcellularLocation>
        <location evidence="1 7">Cell membrane</location>
        <topology evidence="1 7">Multi-pass membrane protein</topology>
    </subcellularLocation>
</comment>
<dbReference type="InterPro" id="IPR045324">
    <property type="entry name" value="Small_multidrug_res"/>
</dbReference>
<feature type="transmembrane region" description="Helical" evidence="8">
    <location>
        <begin position="88"/>
        <end position="106"/>
    </location>
</feature>
<evidence type="ECO:0000256" key="7">
    <source>
        <dbReference type="RuleBase" id="RU003942"/>
    </source>
</evidence>
<protein>
    <submittedName>
        <fullName evidence="9">Multidrug transporter EmrE and related cation transporters</fullName>
    </submittedName>
</protein>
<evidence type="ECO:0000256" key="8">
    <source>
        <dbReference type="SAM" id="Phobius"/>
    </source>
</evidence>
<sequence length="107" mass="11941">MNKNMHWLYLSVAIIFEVIGTTSMKWSNGLTNIWATIFMFVCYLISFTSLAMALKGIDVSIAYAIWSGLGIVCITFIGLFLFHEMISVKKIVGIAFVIIGVVLLKIN</sequence>
<dbReference type="Pfam" id="PF00893">
    <property type="entry name" value="Multi_Drug_Res"/>
    <property type="match status" value="1"/>
</dbReference>
<feature type="transmembrane region" description="Helical" evidence="8">
    <location>
        <begin position="33"/>
        <end position="54"/>
    </location>
</feature>
<proteinExistence type="inferred from homology"/>
<dbReference type="PANTHER" id="PTHR30561">
    <property type="entry name" value="SMR FAMILY PROTON-DEPENDENT DRUG EFFLUX TRANSPORTER SUGE"/>
    <property type="match status" value="1"/>
</dbReference>
<evidence type="ECO:0000256" key="3">
    <source>
        <dbReference type="ARBA" id="ARBA00022475"/>
    </source>
</evidence>
<evidence type="ECO:0000256" key="2">
    <source>
        <dbReference type="ARBA" id="ARBA00022448"/>
    </source>
</evidence>
<evidence type="ECO:0000313" key="10">
    <source>
        <dbReference type="Proteomes" id="UP000182738"/>
    </source>
</evidence>
<dbReference type="SUPFAM" id="SSF103481">
    <property type="entry name" value="Multidrug resistance efflux transporter EmrE"/>
    <property type="match status" value="1"/>
</dbReference>